<name>A0A2V1J2I0_9BACT</name>
<dbReference type="GeneID" id="93424243"/>
<dbReference type="EMBL" id="PUBV01000001">
    <property type="protein sequence ID" value="PWB09724.1"/>
    <property type="molecule type" value="Genomic_DNA"/>
</dbReference>
<evidence type="ECO:0000256" key="4">
    <source>
        <dbReference type="ARBA" id="ARBA00022807"/>
    </source>
</evidence>
<dbReference type="PANTHER" id="PTHR47053">
    <property type="entry name" value="MUREIN DD-ENDOPEPTIDASE MEPH-RELATED"/>
    <property type="match status" value="1"/>
</dbReference>
<accession>A0A2V1J2I0</accession>
<comment type="similarity">
    <text evidence="1">Belongs to the peptidase C40 family.</text>
</comment>
<proteinExistence type="inferred from homology"/>
<dbReference type="Pfam" id="PF00877">
    <property type="entry name" value="NLPC_P60"/>
    <property type="match status" value="1"/>
</dbReference>
<dbReference type="Pfam" id="PF18348">
    <property type="entry name" value="SH3_16"/>
    <property type="match status" value="1"/>
</dbReference>
<evidence type="ECO:0000313" key="7">
    <source>
        <dbReference type="EMBL" id="PWB09724.1"/>
    </source>
</evidence>
<evidence type="ECO:0000259" key="6">
    <source>
        <dbReference type="PROSITE" id="PS51935"/>
    </source>
</evidence>
<dbReference type="PROSITE" id="PS51935">
    <property type="entry name" value="NLPC_P60"/>
    <property type="match status" value="1"/>
</dbReference>
<keyword evidence="3" id="KW-0378">Hydrolase</keyword>
<evidence type="ECO:0000259" key="5">
    <source>
        <dbReference type="PROSITE" id="PS51781"/>
    </source>
</evidence>
<dbReference type="AlphaFoldDB" id="A0A2V1J2I0"/>
<dbReference type="GO" id="GO:0006508">
    <property type="term" value="P:proteolysis"/>
    <property type="evidence" value="ECO:0007669"/>
    <property type="project" value="UniProtKB-KW"/>
</dbReference>
<dbReference type="InterPro" id="IPR003646">
    <property type="entry name" value="SH3-like_bac-type"/>
</dbReference>
<dbReference type="InterPro" id="IPR038765">
    <property type="entry name" value="Papain-like_cys_pep_sf"/>
</dbReference>
<dbReference type="PROSITE" id="PS51781">
    <property type="entry name" value="SH3B"/>
    <property type="match status" value="1"/>
</dbReference>
<feature type="domain" description="SH3b" evidence="5">
    <location>
        <begin position="29"/>
        <end position="92"/>
    </location>
</feature>
<keyword evidence="8" id="KW-1185">Reference proteome</keyword>
<reference evidence="8" key="1">
    <citation type="submission" date="2018-02" db="EMBL/GenBank/DDBJ databases">
        <authorList>
            <person name="Clavel T."/>
            <person name="Strowig T."/>
        </authorList>
    </citation>
    <scope>NUCLEOTIDE SEQUENCE [LARGE SCALE GENOMIC DNA]</scope>
    <source>
        <strain evidence="8">DSM 100764</strain>
    </source>
</reference>
<dbReference type="GO" id="GO:0008234">
    <property type="term" value="F:cysteine-type peptidase activity"/>
    <property type="evidence" value="ECO:0007669"/>
    <property type="project" value="UniProtKB-KW"/>
</dbReference>
<evidence type="ECO:0000256" key="3">
    <source>
        <dbReference type="ARBA" id="ARBA00022801"/>
    </source>
</evidence>
<protein>
    <submittedName>
        <fullName evidence="7">Uncharacterized protein</fullName>
    </submittedName>
</protein>
<dbReference type="InterPro" id="IPR041382">
    <property type="entry name" value="SH3_16"/>
</dbReference>
<keyword evidence="2" id="KW-0645">Protease</keyword>
<evidence type="ECO:0000256" key="2">
    <source>
        <dbReference type="ARBA" id="ARBA00022670"/>
    </source>
</evidence>
<dbReference type="Proteomes" id="UP000244925">
    <property type="component" value="Unassembled WGS sequence"/>
</dbReference>
<dbReference type="PANTHER" id="PTHR47053:SF1">
    <property type="entry name" value="MUREIN DD-ENDOPEPTIDASE MEPH-RELATED"/>
    <property type="match status" value="1"/>
</dbReference>
<dbReference type="RefSeq" id="WP_107034776.1">
    <property type="nucleotide sequence ID" value="NZ_CAOMDK010000006.1"/>
</dbReference>
<evidence type="ECO:0000256" key="1">
    <source>
        <dbReference type="ARBA" id="ARBA00007074"/>
    </source>
</evidence>
<keyword evidence="4" id="KW-0788">Thiol protease</keyword>
<dbReference type="SUPFAM" id="SSF54001">
    <property type="entry name" value="Cysteine proteinases"/>
    <property type="match status" value="1"/>
</dbReference>
<gene>
    <name evidence="7" type="ORF">C5O25_00520</name>
</gene>
<dbReference type="InterPro" id="IPR000064">
    <property type="entry name" value="NLP_P60_dom"/>
</dbReference>
<dbReference type="InterPro" id="IPR051202">
    <property type="entry name" value="Peptidase_C40"/>
</dbReference>
<organism evidence="7 8">
    <name type="scientific">Paramuribaculum intestinale</name>
    <dbReference type="NCBI Taxonomy" id="2094151"/>
    <lineage>
        <taxon>Bacteria</taxon>
        <taxon>Pseudomonadati</taxon>
        <taxon>Bacteroidota</taxon>
        <taxon>Bacteroidia</taxon>
        <taxon>Bacteroidales</taxon>
        <taxon>Muribaculaceae</taxon>
        <taxon>Paramuribaculum</taxon>
    </lineage>
</organism>
<feature type="domain" description="NlpC/P60" evidence="6">
    <location>
        <begin position="174"/>
        <end position="300"/>
    </location>
</feature>
<dbReference type="Gene3D" id="3.90.1720.10">
    <property type="entry name" value="endopeptidase domain like (from Nostoc punctiforme)"/>
    <property type="match status" value="1"/>
</dbReference>
<evidence type="ECO:0000313" key="8">
    <source>
        <dbReference type="Proteomes" id="UP000244925"/>
    </source>
</evidence>
<comment type="caution">
    <text evidence="7">The sequence shown here is derived from an EMBL/GenBank/DDBJ whole genome shotgun (WGS) entry which is preliminary data.</text>
</comment>
<dbReference type="Gene3D" id="2.30.30.40">
    <property type="entry name" value="SH3 Domains"/>
    <property type="match status" value="2"/>
</dbReference>
<sequence>MRKYLMTLAAVTSIVVGVSGQNKTPADDSRWGLVDISVACVRAKPSHASEQTTQAICGTPVKMGERVGDWYGVELPDGYRGYINRANVTLLNDSLMSKWRRSSRMIVTSPGTIGVWADSLMTGHRVAELVEGDIVERLSDDGGQFVRVGMPGGRAEGYVERQSVEDFAAWSSATPDGSAVLSAAMAMVGSPYVWGGMTSKGPDCSGLVKAAYWQSGLILRRDASQQALTGRDVAIDDPTEWRAADLLFFAGSDGIRITHVAIHIGGGRYIHSSGRVGYGSIYPGEADYVPRKVVKVRRILGSEMTPGITLVKNHKWYFE</sequence>